<dbReference type="GO" id="GO:0045489">
    <property type="term" value="P:pectin biosynthetic process"/>
    <property type="evidence" value="ECO:0007669"/>
    <property type="project" value="UniProtKB-UniPathway"/>
</dbReference>
<dbReference type="SUPFAM" id="SSF53448">
    <property type="entry name" value="Nucleotide-diphospho-sugar transferases"/>
    <property type="match status" value="1"/>
</dbReference>
<feature type="transmembrane region" description="Helical" evidence="4">
    <location>
        <begin position="38"/>
        <end position="62"/>
    </location>
</feature>
<evidence type="ECO:0000313" key="6">
    <source>
        <dbReference type="Proteomes" id="UP000036987"/>
    </source>
</evidence>
<dbReference type="OMA" id="HEHSTNS"/>
<dbReference type="EMBL" id="LFYR01000728">
    <property type="protein sequence ID" value="KMZ70534.1"/>
    <property type="molecule type" value="Genomic_DNA"/>
</dbReference>
<keyword evidence="5" id="KW-0808">Transferase</keyword>
<dbReference type="InterPro" id="IPR029044">
    <property type="entry name" value="Nucleotide-diphossugar_trans"/>
</dbReference>
<evidence type="ECO:0000256" key="3">
    <source>
        <dbReference type="ARBA" id="ARBA00022676"/>
    </source>
</evidence>
<sequence>MRLKLLPGMRHVSPLLPSKGVKEFFKTRCRSRNHSYMMVIYLCLFMAFLIRFFFVMSAVATIDDPSITSDCSSLGCKWGRKQIDSFELEEIFRVLSEYPNQEAVDLSDAPKSMDDFIADIRNNHYSSKKIALKLRNMVTLLEQKTRLAKIQEYLYRHVASSSIPKPVHCLSLTLADEYTTNFAARLQLPIPEHVPALVDASYHHLVLASDNVLAASVVAASLVRNSLHTRRLVLHIITDRKTFAAMHAWFSLHPLDPAVVEVKALHHFEWFSKGKISVIEAMEKDRAVRSQFRGGSSSIVSSATERPRVVASKLQALSPKYNSIMNHIRINLPELFPSLKKVVFLDDDVVIQSDLSGLWDIDLAGKVNGAVETCRGNDRFVMSKRFKSYLNFSHQDISSNFDPEECAWAYGMNIFDLDSWRKTNISETYHHWIAKNLKSDLSLWQLGTLPPGLIAFHGHVKLIDPTWHMLGFGYQQNTSMEEVEKAAVIHFNGRAKPWLDIAFPELKNLWSKYVDFEDKFIKTCNIRP</sequence>
<keyword evidence="4" id="KW-1133">Transmembrane helix</keyword>
<organism evidence="5 6">
    <name type="scientific">Zostera marina</name>
    <name type="common">Eelgrass</name>
    <dbReference type="NCBI Taxonomy" id="29655"/>
    <lineage>
        <taxon>Eukaryota</taxon>
        <taxon>Viridiplantae</taxon>
        <taxon>Streptophyta</taxon>
        <taxon>Embryophyta</taxon>
        <taxon>Tracheophyta</taxon>
        <taxon>Spermatophyta</taxon>
        <taxon>Magnoliopsida</taxon>
        <taxon>Liliopsida</taxon>
        <taxon>Zosteraceae</taxon>
        <taxon>Zostera</taxon>
    </lineage>
</organism>
<dbReference type="UniPathway" id="UPA00845"/>
<keyword evidence="4" id="KW-0472">Membrane</keyword>
<dbReference type="GO" id="GO:0047262">
    <property type="term" value="F:polygalacturonate 4-alpha-galacturonosyltransferase activity"/>
    <property type="evidence" value="ECO:0007669"/>
    <property type="project" value="InterPro"/>
</dbReference>
<comment type="pathway">
    <text evidence="1 4">Glycan metabolism; pectin biosynthesis.</text>
</comment>
<keyword evidence="6" id="KW-1185">Reference proteome</keyword>
<dbReference type="EC" id="2.4.1.-" evidence="4"/>
<dbReference type="GO" id="GO:0071555">
    <property type="term" value="P:cell wall organization"/>
    <property type="evidence" value="ECO:0007669"/>
    <property type="project" value="UniProtKB-KW"/>
</dbReference>
<keyword evidence="3 4" id="KW-0328">Glycosyltransferase</keyword>
<evidence type="ECO:0000313" key="5">
    <source>
        <dbReference type="EMBL" id="KMZ70534.1"/>
    </source>
</evidence>
<proteinExistence type="inferred from homology"/>
<keyword evidence="4" id="KW-0812">Transmembrane</keyword>
<dbReference type="Proteomes" id="UP000036987">
    <property type="component" value="Unassembled WGS sequence"/>
</dbReference>
<dbReference type="PANTHER" id="PTHR32116:SF63">
    <property type="entry name" value="GALACTURONOSYLTRANSFERASE 12-RELATED"/>
    <property type="match status" value="1"/>
</dbReference>
<keyword evidence="4" id="KW-0961">Cell wall biogenesis/degradation</keyword>
<evidence type="ECO:0000256" key="4">
    <source>
        <dbReference type="RuleBase" id="RU362027"/>
    </source>
</evidence>
<dbReference type="Pfam" id="PF01501">
    <property type="entry name" value="Glyco_transf_8"/>
    <property type="match status" value="1"/>
</dbReference>
<comment type="caution">
    <text evidence="5">The sequence shown here is derived from an EMBL/GenBank/DDBJ whole genome shotgun (WGS) entry which is preliminary data.</text>
</comment>
<dbReference type="AlphaFoldDB" id="A0A0K9PNJ0"/>
<gene>
    <name evidence="5" type="ORF">ZOSMA_19G01220</name>
</gene>
<reference evidence="6" key="1">
    <citation type="journal article" date="2016" name="Nature">
        <title>The genome of the seagrass Zostera marina reveals angiosperm adaptation to the sea.</title>
        <authorList>
            <person name="Olsen J.L."/>
            <person name="Rouze P."/>
            <person name="Verhelst B."/>
            <person name="Lin Y.-C."/>
            <person name="Bayer T."/>
            <person name="Collen J."/>
            <person name="Dattolo E."/>
            <person name="De Paoli E."/>
            <person name="Dittami S."/>
            <person name="Maumus F."/>
            <person name="Michel G."/>
            <person name="Kersting A."/>
            <person name="Lauritano C."/>
            <person name="Lohaus R."/>
            <person name="Toepel M."/>
            <person name="Tonon T."/>
            <person name="Vanneste K."/>
            <person name="Amirebrahimi M."/>
            <person name="Brakel J."/>
            <person name="Bostroem C."/>
            <person name="Chovatia M."/>
            <person name="Grimwood J."/>
            <person name="Jenkins J.W."/>
            <person name="Jueterbock A."/>
            <person name="Mraz A."/>
            <person name="Stam W.T."/>
            <person name="Tice H."/>
            <person name="Bornberg-Bauer E."/>
            <person name="Green P.J."/>
            <person name="Pearson G.A."/>
            <person name="Procaccini G."/>
            <person name="Duarte C.M."/>
            <person name="Schmutz J."/>
            <person name="Reusch T.B.H."/>
            <person name="Van de Peer Y."/>
        </authorList>
    </citation>
    <scope>NUCLEOTIDE SEQUENCE [LARGE SCALE GENOMIC DNA]</scope>
    <source>
        <strain evidence="6">cv. Finnish</strain>
    </source>
</reference>
<dbReference type="OrthoDB" id="411524at2759"/>
<comment type="subcellular location">
    <subcellularLocation>
        <location evidence="4">Golgi apparatus membrane</location>
        <topology evidence="4">Single-pass type II membrane protein</topology>
    </subcellularLocation>
</comment>
<dbReference type="InterPro" id="IPR029993">
    <property type="entry name" value="GAUT"/>
</dbReference>
<dbReference type="PANTHER" id="PTHR32116">
    <property type="entry name" value="GALACTURONOSYLTRANSFERASE 4-RELATED"/>
    <property type="match status" value="1"/>
</dbReference>
<evidence type="ECO:0000256" key="2">
    <source>
        <dbReference type="ARBA" id="ARBA00006351"/>
    </source>
</evidence>
<dbReference type="Gene3D" id="3.90.550.10">
    <property type="entry name" value="Spore Coat Polysaccharide Biosynthesis Protein SpsA, Chain A"/>
    <property type="match status" value="1"/>
</dbReference>
<keyword evidence="4" id="KW-0333">Golgi apparatus</keyword>
<name>A0A0K9PNJ0_ZOSMR</name>
<accession>A0A0K9PNJ0</accession>
<dbReference type="InterPro" id="IPR002495">
    <property type="entry name" value="Glyco_trans_8"/>
</dbReference>
<protein>
    <recommendedName>
        <fullName evidence="4">Hexosyltransferase</fullName>
        <ecNumber evidence="4">2.4.1.-</ecNumber>
    </recommendedName>
</protein>
<evidence type="ECO:0000256" key="1">
    <source>
        <dbReference type="ARBA" id="ARBA00004877"/>
    </source>
</evidence>
<comment type="similarity">
    <text evidence="2 4">Belongs to the glycosyltransferase 8 family.</text>
</comment>
<dbReference type="CDD" id="cd06429">
    <property type="entry name" value="GT8_like_1"/>
    <property type="match status" value="1"/>
</dbReference>
<dbReference type="GO" id="GO:0000139">
    <property type="term" value="C:Golgi membrane"/>
    <property type="evidence" value="ECO:0007669"/>
    <property type="project" value="UniProtKB-SubCell"/>
</dbReference>